<evidence type="ECO:0000256" key="2">
    <source>
        <dbReference type="ARBA" id="ARBA00008540"/>
    </source>
</evidence>
<accession>A0A930YUC8</accession>
<feature type="transmembrane region" description="Helical" evidence="9">
    <location>
        <begin position="337"/>
        <end position="360"/>
    </location>
</feature>
<dbReference type="PANTHER" id="PTHR30588">
    <property type="entry name" value="BRANCHED-CHAIN AMINO ACID TRANSPORT SYSTEM 2 CARRIER PROTEIN"/>
    <property type="match status" value="1"/>
</dbReference>
<dbReference type="GO" id="GO:0015190">
    <property type="term" value="F:L-leucine transmembrane transporter activity"/>
    <property type="evidence" value="ECO:0007669"/>
    <property type="project" value="TreeGrafter"/>
</dbReference>
<keyword evidence="7 9" id="KW-1133">Transmembrane helix</keyword>
<dbReference type="EMBL" id="JADKYY010000002">
    <property type="protein sequence ID" value="MBF5026520.1"/>
    <property type="molecule type" value="Genomic_DNA"/>
</dbReference>
<keyword evidence="3" id="KW-0813">Transport</keyword>
<sequence>MKNDFSKNTKTSFTLGFALFAMFFGAGNLILPPLIGVKAGENWLYAVAGFFTTGIVAPFLGVITIVLNGVKFTDLGTKVNPVVVSILALLIMLCIGPLVAIPRTGATTYEVGIQPLLPGMNSVLFSIIFFSLVFLLTVSKSKIVDLIGNILTPFLLVSLGLLVLVGVFNAENASLKSDLTPVTSFVYAFHEGYQTLDVLASVVFAGIIIGAAIEKGYTQANERFKITLKAGLISMSALLFIYGGLIYLGAHAGYNFDADISRTDLLLNISRNILGVSGTLVVSTAVAMACLTTAIALCAAMGSFVEEFTSGKIKYGWAVALTCIFSGYFSIHSVDEIISYAVVILGFVYPITFTLILTVLIFGKKIFLKGPYIAALLVTTLLSLVPVLEFFGAAPENLLSAVNMLPLAEHDLGWIIPSLLTFGTVYFFTRKDNSREAM</sequence>
<dbReference type="NCBIfam" id="TIGR00796">
    <property type="entry name" value="livcs"/>
    <property type="match status" value="1"/>
</dbReference>
<feature type="transmembrane region" description="Helical" evidence="9">
    <location>
        <begin position="198"/>
        <end position="218"/>
    </location>
</feature>
<dbReference type="GO" id="GO:0005304">
    <property type="term" value="F:L-valine transmembrane transporter activity"/>
    <property type="evidence" value="ECO:0007669"/>
    <property type="project" value="TreeGrafter"/>
</dbReference>
<feature type="transmembrane region" description="Helical" evidence="9">
    <location>
        <begin position="412"/>
        <end position="429"/>
    </location>
</feature>
<feature type="transmembrane region" description="Helical" evidence="9">
    <location>
        <begin position="12"/>
        <end position="31"/>
    </location>
</feature>
<feature type="transmembrane region" description="Helical" evidence="9">
    <location>
        <begin position="79"/>
        <end position="100"/>
    </location>
</feature>
<protein>
    <submittedName>
        <fullName evidence="10">Branched-chain amino acid transport system II carrier protein</fullName>
    </submittedName>
</protein>
<dbReference type="GO" id="GO:0015818">
    <property type="term" value="P:isoleucine transport"/>
    <property type="evidence" value="ECO:0007669"/>
    <property type="project" value="TreeGrafter"/>
</dbReference>
<keyword evidence="5 9" id="KW-0812">Transmembrane</keyword>
<comment type="similarity">
    <text evidence="2">Belongs to the branched chain amino acid transporter family.</text>
</comment>
<keyword evidence="8 9" id="KW-0472">Membrane</keyword>
<feature type="transmembrane region" description="Helical" evidence="9">
    <location>
        <begin position="150"/>
        <end position="170"/>
    </location>
</feature>
<dbReference type="GO" id="GO:0015188">
    <property type="term" value="F:L-isoleucine transmembrane transporter activity"/>
    <property type="evidence" value="ECO:0007669"/>
    <property type="project" value="TreeGrafter"/>
</dbReference>
<feature type="transmembrane region" description="Helical" evidence="9">
    <location>
        <begin position="372"/>
        <end position="392"/>
    </location>
</feature>
<evidence type="ECO:0000313" key="11">
    <source>
        <dbReference type="Proteomes" id="UP000694480"/>
    </source>
</evidence>
<comment type="caution">
    <text evidence="10">The sequence shown here is derived from an EMBL/GenBank/DDBJ whole genome shotgun (WGS) entry which is preliminary data.</text>
</comment>
<evidence type="ECO:0000256" key="4">
    <source>
        <dbReference type="ARBA" id="ARBA00022475"/>
    </source>
</evidence>
<keyword evidence="4" id="KW-1003">Cell membrane</keyword>
<proteinExistence type="inferred from homology"/>
<feature type="transmembrane region" description="Helical" evidence="9">
    <location>
        <begin position="274"/>
        <end position="301"/>
    </location>
</feature>
<dbReference type="AlphaFoldDB" id="A0A930YUC8"/>
<feature type="transmembrane region" description="Helical" evidence="9">
    <location>
        <begin position="43"/>
        <end position="67"/>
    </location>
</feature>
<feature type="transmembrane region" description="Helical" evidence="9">
    <location>
        <begin position="230"/>
        <end position="254"/>
    </location>
</feature>
<keyword evidence="6" id="KW-0029">Amino-acid transport</keyword>
<comment type="subcellular location">
    <subcellularLocation>
        <location evidence="1">Cell membrane</location>
        <topology evidence="1">Multi-pass membrane protein</topology>
    </subcellularLocation>
</comment>
<evidence type="ECO:0000256" key="6">
    <source>
        <dbReference type="ARBA" id="ARBA00022970"/>
    </source>
</evidence>
<name>A0A930YUC8_9FLAO</name>
<dbReference type="RefSeq" id="WP_194738457.1">
    <property type="nucleotide sequence ID" value="NZ_JADKYY010000002.1"/>
</dbReference>
<evidence type="ECO:0000256" key="1">
    <source>
        <dbReference type="ARBA" id="ARBA00004651"/>
    </source>
</evidence>
<evidence type="ECO:0000256" key="7">
    <source>
        <dbReference type="ARBA" id="ARBA00022989"/>
    </source>
</evidence>
<evidence type="ECO:0000256" key="5">
    <source>
        <dbReference type="ARBA" id="ARBA00022692"/>
    </source>
</evidence>
<feature type="transmembrane region" description="Helical" evidence="9">
    <location>
        <begin position="120"/>
        <end position="138"/>
    </location>
</feature>
<dbReference type="Proteomes" id="UP000694480">
    <property type="component" value="Unassembled WGS sequence"/>
</dbReference>
<gene>
    <name evidence="10" type="primary">brnQ</name>
    <name evidence="10" type="ORF">IC612_01755</name>
</gene>
<dbReference type="InterPro" id="IPR004685">
    <property type="entry name" value="Brnchd-chn_aa_trnsp_Livcs"/>
</dbReference>
<dbReference type="PANTHER" id="PTHR30588:SF0">
    <property type="entry name" value="BRANCHED-CHAIN AMINO ACID PERMEASE BRNQ"/>
    <property type="match status" value="1"/>
</dbReference>
<dbReference type="GO" id="GO:0005886">
    <property type="term" value="C:plasma membrane"/>
    <property type="evidence" value="ECO:0007669"/>
    <property type="project" value="UniProtKB-SubCell"/>
</dbReference>
<evidence type="ECO:0000256" key="8">
    <source>
        <dbReference type="ARBA" id="ARBA00023136"/>
    </source>
</evidence>
<keyword evidence="11" id="KW-1185">Reference proteome</keyword>
<dbReference type="GO" id="GO:0015820">
    <property type="term" value="P:L-leucine transport"/>
    <property type="evidence" value="ECO:0007669"/>
    <property type="project" value="TreeGrafter"/>
</dbReference>
<feature type="transmembrane region" description="Helical" evidence="9">
    <location>
        <begin position="313"/>
        <end position="331"/>
    </location>
</feature>
<evidence type="ECO:0000256" key="3">
    <source>
        <dbReference type="ARBA" id="ARBA00022448"/>
    </source>
</evidence>
<evidence type="ECO:0000256" key="9">
    <source>
        <dbReference type="SAM" id="Phobius"/>
    </source>
</evidence>
<dbReference type="Pfam" id="PF05525">
    <property type="entry name" value="Branch_AA_trans"/>
    <property type="match status" value="1"/>
</dbReference>
<reference evidence="10" key="1">
    <citation type="submission" date="2020-11" db="EMBL/GenBank/DDBJ databases">
        <title>Genome seq and assembly of Planobacterium sp.</title>
        <authorList>
            <person name="Chhetri G."/>
        </authorList>
    </citation>
    <scope>NUCLEOTIDE SEQUENCE</scope>
    <source>
        <strain evidence="10">GCR5</strain>
    </source>
</reference>
<organism evidence="10 11">
    <name type="scientific">Planobacterium oryzisoli</name>
    <dbReference type="NCBI Taxonomy" id="2771435"/>
    <lineage>
        <taxon>Bacteria</taxon>
        <taxon>Pseudomonadati</taxon>
        <taxon>Bacteroidota</taxon>
        <taxon>Flavobacteriia</taxon>
        <taxon>Flavobacteriales</taxon>
        <taxon>Weeksellaceae</taxon>
        <taxon>Chryseobacterium group</taxon>
        <taxon>Chryseobacterium</taxon>
    </lineage>
</organism>
<evidence type="ECO:0000313" key="10">
    <source>
        <dbReference type="EMBL" id="MBF5026520.1"/>
    </source>
</evidence>